<accession>A0ABY7K2U9</accession>
<feature type="transmembrane region" description="Helical" evidence="1">
    <location>
        <begin position="12"/>
        <end position="29"/>
    </location>
</feature>
<feature type="transmembrane region" description="Helical" evidence="1">
    <location>
        <begin position="177"/>
        <end position="195"/>
    </location>
</feature>
<evidence type="ECO:0000313" key="2">
    <source>
        <dbReference type="EMBL" id="WAX57887.1"/>
    </source>
</evidence>
<dbReference type="Proteomes" id="UP001164693">
    <property type="component" value="Chromosome"/>
</dbReference>
<feature type="transmembrane region" description="Helical" evidence="1">
    <location>
        <begin position="279"/>
        <end position="300"/>
    </location>
</feature>
<reference evidence="2" key="1">
    <citation type="submission" date="2022-05" db="EMBL/GenBank/DDBJ databases">
        <title>Jatrophihabitans sp. SB3-54 whole genome sequence.</title>
        <authorList>
            <person name="Suh M.K."/>
            <person name="Eom M.K."/>
            <person name="Kim J.S."/>
            <person name="Kim H.S."/>
            <person name="Do H.E."/>
            <person name="Shin Y.K."/>
            <person name="Lee J.-S."/>
        </authorList>
    </citation>
    <scope>NUCLEOTIDE SEQUENCE</scope>
    <source>
        <strain evidence="2">SB3-54</strain>
    </source>
</reference>
<feature type="transmembrane region" description="Helical" evidence="1">
    <location>
        <begin position="102"/>
        <end position="129"/>
    </location>
</feature>
<keyword evidence="3" id="KW-1185">Reference proteome</keyword>
<keyword evidence="1" id="KW-0812">Transmembrane</keyword>
<protein>
    <submittedName>
        <fullName evidence="2">ABC transporter permease subunit</fullName>
    </submittedName>
</protein>
<evidence type="ECO:0000256" key="1">
    <source>
        <dbReference type="SAM" id="Phobius"/>
    </source>
</evidence>
<gene>
    <name evidence="2" type="ORF">M6B22_03765</name>
</gene>
<keyword evidence="1" id="KW-1133">Transmembrane helix</keyword>
<keyword evidence="1" id="KW-0472">Membrane</keyword>
<sequence>MNWVLWRQHRAQVAIAAAAVLAFAVPVLITGRKLTDALNACRSGNTCGGLFDGYQTMTTLVNITVAVPLLIGVFWGATIICRELEAGTTALVWAQSITRRRWLWSKLATLLLFTLASSGSVAALVTWWSNTHNAQVESRFNSLQFDIQGVTPVGYALFASALGFLAGVLWRRTLPTMATTIGGFVVVRIAVENYLRPHFVAPLVRSFPMSASGDDVPSGSFIISKELTLHGRVLSGSITPPTGCARSGTRETMNECLNASGFRFRVTYQPGGRFWSFQWIEFGIFAALAVLLVAAGVVVFRRQDG</sequence>
<name>A0ABY7K2U9_9ACTN</name>
<feature type="transmembrane region" description="Helical" evidence="1">
    <location>
        <begin position="149"/>
        <end position="170"/>
    </location>
</feature>
<proteinExistence type="predicted"/>
<evidence type="ECO:0000313" key="3">
    <source>
        <dbReference type="Proteomes" id="UP001164693"/>
    </source>
</evidence>
<dbReference type="RefSeq" id="WP_269444436.1">
    <property type="nucleotide sequence ID" value="NZ_CP097463.1"/>
</dbReference>
<feature type="transmembrane region" description="Helical" evidence="1">
    <location>
        <begin position="60"/>
        <end position="81"/>
    </location>
</feature>
<organism evidence="2 3">
    <name type="scientific">Jatrophihabitans cynanchi</name>
    <dbReference type="NCBI Taxonomy" id="2944128"/>
    <lineage>
        <taxon>Bacteria</taxon>
        <taxon>Bacillati</taxon>
        <taxon>Actinomycetota</taxon>
        <taxon>Actinomycetes</taxon>
        <taxon>Jatrophihabitantales</taxon>
        <taxon>Jatrophihabitantaceae</taxon>
        <taxon>Jatrophihabitans</taxon>
    </lineage>
</organism>
<dbReference type="EMBL" id="CP097463">
    <property type="protein sequence ID" value="WAX57887.1"/>
    <property type="molecule type" value="Genomic_DNA"/>
</dbReference>